<evidence type="ECO:0000313" key="3">
    <source>
        <dbReference type="EMBL" id="KAF2131175.1"/>
    </source>
</evidence>
<feature type="compositionally biased region" description="Pro residues" evidence="1">
    <location>
        <begin position="405"/>
        <end position="417"/>
    </location>
</feature>
<sequence>MHTFLAPRDPFTDVKTTLSSWDNCMAKTYCKWPVIAVIIIGGLIALSVVLCIARCICCGAECVCCCFRCCACCCGGGRKPRSGHQRVASEPAPTYPTGYAAAPYPANSPAGNPYAQAHAAAPPPPMNFYPVDKQYQAHAAPTFNPQTNPAFNPQTNPTFNPQTNPTFNPQTNPTFATFETNESRKPVNEDALPPMPSWGEARSVHVEVEERVVPQRRGDMEMDRLNYNGSIANSSTGGVAAMNASARRIPAPSPGPGPMSPVSPLQENYNHAPGYSNDSLVSAMPQQNTPDQYHRPYPQQDDYHRRGSPAHSVSPLYGAREAHTQNAQNYTQDPYNREPAYIQQPPPDRYNSPAPPSYTTNDYTQQQQQPQRSHTPAYAYQQQQQQPQRSNTPAYASTASTLFEPPSPSHTPTPAPTPASAYPGQQSYQAFRPGGDGQQYTGVVRKAVGGSYREV</sequence>
<dbReference type="OrthoDB" id="5401332at2759"/>
<feature type="compositionally biased region" description="Polar residues" evidence="1">
    <location>
        <begin position="389"/>
        <end position="401"/>
    </location>
</feature>
<dbReference type="GeneID" id="54403004"/>
<dbReference type="RefSeq" id="XP_033525562.1">
    <property type="nucleotide sequence ID" value="XM_033662572.1"/>
</dbReference>
<dbReference type="GO" id="GO:0005935">
    <property type="term" value="C:cellular bud neck"/>
    <property type="evidence" value="ECO:0007669"/>
    <property type="project" value="TreeGrafter"/>
</dbReference>
<feature type="compositionally biased region" description="Low complexity" evidence="1">
    <location>
        <begin position="365"/>
        <end position="388"/>
    </location>
</feature>
<keyword evidence="4" id="KW-1185">Reference proteome</keyword>
<keyword evidence="2" id="KW-1133">Transmembrane helix</keyword>
<dbReference type="InterPro" id="IPR037504">
    <property type="entry name" value="PSI_induc_2"/>
</dbReference>
<organism evidence="3 4">
    <name type="scientific">Dothidotthia symphoricarpi CBS 119687</name>
    <dbReference type="NCBI Taxonomy" id="1392245"/>
    <lineage>
        <taxon>Eukaryota</taxon>
        <taxon>Fungi</taxon>
        <taxon>Dikarya</taxon>
        <taxon>Ascomycota</taxon>
        <taxon>Pezizomycotina</taxon>
        <taxon>Dothideomycetes</taxon>
        <taxon>Pleosporomycetidae</taxon>
        <taxon>Pleosporales</taxon>
        <taxon>Dothidotthiaceae</taxon>
        <taxon>Dothidotthia</taxon>
    </lineage>
</organism>
<proteinExistence type="predicted"/>
<keyword evidence="2" id="KW-0812">Transmembrane</keyword>
<dbReference type="AlphaFoldDB" id="A0A6A6AJ99"/>
<feature type="transmembrane region" description="Helical" evidence="2">
    <location>
        <begin position="32"/>
        <end position="50"/>
    </location>
</feature>
<reference evidence="3" key="1">
    <citation type="journal article" date="2020" name="Stud. Mycol.">
        <title>101 Dothideomycetes genomes: a test case for predicting lifestyles and emergence of pathogens.</title>
        <authorList>
            <person name="Haridas S."/>
            <person name="Albert R."/>
            <person name="Binder M."/>
            <person name="Bloem J."/>
            <person name="Labutti K."/>
            <person name="Salamov A."/>
            <person name="Andreopoulos B."/>
            <person name="Baker S."/>
            <person name="Barry K."/>
            <person name="Bills G."/>
            <person name="Bluhm B."/>
            <person name="Cannon C."/>
            <person name="Castanera R."/>
            <person name="Culley D."/>
            <person name="Daum C."/>
            <person name="Ezra D."/>
            <person name="Gonzalez J."/>
            <person name="Henrissat B."/>
            <person name="Kuo A."/>
            <person name="Liang C."/>
            <person name="Lipzen A."/>
            <person name="Lutzoni F."/>
            <person name="Magnuson J."/>
            <person name="Mondo S."/>
            <person name="Nolan M."/>
            <person name="Ohm R."/>
            <person name="Pangilinan J."/>
            <person name="Park H.-J."/>
            <person name="Ramirez L."/>
            <person name="Alfaro M."/>
            <person name="Sun H."/>
            <person name="Tritt A."/>
            <person name="Yoshinaga Y."/>
            <person name="Zwiers L.-H."/>
            <person name="Turgeon B."/>
            <person name="Goodwin S."/>
            <person name="Spatafora J."/>
            <person name="Crous P."/>
            <person name="Grigoriev I."/>
        </authorList>
    </citation>
    <scope>NUCLEOTIDE SEQUENCE</scope>
    <source>
        <strain evidence="3">CBS 119687</strain>
    </source>
</reference>
<dbReference type="Proteomes" id="UP000799771">
    <property type="component" value="Unassembled WGS sequence"/>
</dbReference>
<dbReference type="GO" id="GO:0005886">
    <property type="term" value="C:plasma membrane"/>
    <property type="evidence" value="ECO:0007669"/>
    <property type="project" value="TreeGrafter"/>
</dbReference>
<protein>
    <submittedName>
        <fullName evidence="3">Uncharacterized protein</fullName>
    </submittedName>
</protein>
<dbReference type="PANTHER" id="PTHR40018">
    <property type="entry name" value="[PSI+] INDUCTION PROTEIN 2"/>
    <property type="match status" value="1"/>
</dbReference>
<feature type="region of interest" description="Disordered" evidence="1">
    <location>
        <begin position="330"/>
        <end position="441"/>
    </location>
</feature>
<feature type="region of interest" description="Disordered" evidence="1">
    <location>
        <begin position="247"/>
        <end position="314"/>
    </location>
</feature>
<gene>
    <name evidence="3" type="ORF">P153DRAFT_212467</name>
</gene>
<evidence type="ECO:0000313" key="4">
    <source>
        <dbReference type="Proteomes" id="UP000799771"/>
    </source>
</evidence>
<dbReference type="EMBL" id="ML977503">
    <property type="protein sequence ID" value="KAF2131175.1"/>
    <property type="molecule type" value="Genomic_DNA"/>
</dbReference>
<name>A0A6A6AJ99_9PLEO</name>
<keyword evidence="2" id="KW-0472">Membrane</keyword>
<feature type="compositionally biased region" description="Pro residues" evidence="1">
    <location>
        <begin position="251"/>
        <end position="261"/>
    </location>
</feature>
<feature type="compositionally biased region" description="Pro residues" evidence="1">
    <location>
        <begin position="344"/>
        <end position="356"/>
    </location>
</feature>
<accession>A0A6A6AJ99</accession>
<evidence type="ECO:0000256" key="1">
    <source>
        <dbReference type="SAM" id="MobiDB-lite"/>
    </source>
</evidence>
<dbReference type="PANTHER" id="PTHR40018:SF1">
    <property type="entry name" value="[PSI+] INDUCTION PROTEIN 2"/>
    <property type="match status" value="1"/>
</dbReference>
<evidence type="ECO:0000256" key="2">
    <source>
        <dbReference type="SAM" id="Phobius"/>
    </source>
</evidence>
<feature type="compositionally biased region" description="Polar residues" evidence="1">
    <location>
        <begin position="276"/>
        <end position="291"/>
    </location>
</feature>